<evidence type="ECO:0000313" key="1">
    <source>
        <dbReference type="EMBL" id="PVX31235.1"/>
    </source>
</evidence>
<dbReference type="Pfam" id="PF05159">
    <property type="entry name" value="Capsule_synth"/>
    <property type="match status" value="2"/>
</dbReference>
<dbReference type="EMBL" id="QENQ01000001">
    <property type="protein sequence ID" value="PVX31235.1"/>
    <property type="molecule type" value="Genomic_DNA"/>
</dbReference>
<dbReference type="Proteomes" id="UP000245890">
    <property type="component" value="Unassembled WGS sequence"/>
</dbReference>
<evidence type="ECO:0000313" key="2">
    <source>
        <dbReference type="Proteomes" id="UP000245890"/>
    </source>
</evidence>
<dbReference type="RefSeq" id="WP_116470619.1">
    <property type="nucleotide sequence ID" value="NZ_QENQ01000001.1"/>
</dbReference>
<gene>
    <name evidence="1" type="ORF">DD559_00630</name>
</gene>
<organism evidence="1 2">
    <name type="scientific">Sphingomonas pokkalii</name>
    <dbReference type="NCBI Taxonomy" id="2175090"/>
    <lineage>
        <taxon>Bacteria</taxon>
        <taxon>Pseudomonadati</taxon>
        <taxon>Pseudomonadota</taxon>
        <taxon>Alphaproteobacteria</taxon>
        <taxon>Sphingomonadales</taxon>
        <taxon>Sphingomonadaceae</taxon>
        <taxon>Sphingomonas</taxon>
    </lineage>
</organism>
<keyword evidence="2" id="KW-1185">Reference proteome</keyword>
<protein>
    <submittedName>
        <fullName evidence="1">Beta-3-deoxy-D-manno-oct-2-ulosonic acid transferase</fullName>
    </submittedName>
</protein>
<name>A0A2U0SIR1_9SPHN</name>
<proteinExistence type="predicted"/>
<dbReference type="GO" id="GO:0015774">
    <property type="term" value="P:polysaccharide transport"/>
    <property type="evidence" value="ECO:0007669"/>
    <property type="project" value="InterPro"/>
</dbReference>
<accession>A0A2U0SIR1</accession>
<sequence>MFLRVPPFPRARALPIVVPASHDEECDPDALAEALRRDRIGGAFWGAQPRFPAGRDILLAPADATQRAAMVAALSPEQQGRAVLVRHAGSGLPQLASGEAIDPWALAEQASLLLIDANDELALVAALAGRAIRIFGPGRFDGVETPGGIGRILHAELLAGRNYRDPFTGAPCSIAAIVDQLAAWRRLIDGNRGIGQVLGVAGWKRETVEALLWNGGSGPRYRPSPATPGTALLWRTRVPGATLRRLERRGAQIAELEDGFLRSAGLGANCVPPLSVAVDFRGIHFDPAQPSDLEVLIETAAFDPATLERASALIRRIVDAGLGKYGRGLERLAPPGGDRRHVLVTGQVEDDRSVRTGGGGKTNLELLQAARAAEPDAFLIYKPHPDVEAGHRKGAIDDGVAARYADRIERQAPISSLLDIADAVHVLTSLAGFEALLRNREVITHGVPFYAGWGLTTDLGPVPARRTARRTLPELVAAALILYPRYLDPVTGLPCDVERLVERMIAGQTVTPTPLERLRTAQGMVRRMLVRIGSGV</sequence>
<dbReference type="OrthoDB" id="543755at2"/>
<dbReference type="InterPro" id="IPR007833">
    <property type="entry name" value="Capsule_polysaccharide_synth"/>
</dbReference>
<reference evidence="1 2" key="1">
    <citation type="submission" date="2018-05" db="EMBL/GenBank/DDBJ databases">
        <title>Description of Sphingomonas pokkalii sp nov, isolated from the rhizosphere of saline tolerant pokkali rice and its draft genome analysis.</title>
        <authorList>
            <person name="Menon R."/>
            <person name="Kumari S."/>
            <person name="Rameshkumar N."/>
        </authorList>
    </citation>
    <scope>NUCLEOTIDE SEQUENCE [LARGE SCALE GENOMIC DNA]</scope>
    <source>
        <strain evidence="1 2">L3B27</strain>
    </source>
</reference>
<keyword evidence="1" id="KW-0808">Transferase</keyword>
<dbReference type="GO" id="GO:0016740">
    <property type="term" value="F:transferase activity"/>
    <property type="evidence" value="ECO:0007669"/>
    <property type="project" value="UniProtKB-KW"/>
</dbReference>
<dbReference type="GO" id="GO:0000271">
    <property type="term" value="P:polysaccharide biosynthetic process"/>
    <property type="evidence" value="ECO:0007669"/>
    <property type="project" value="InterPro"/>
</dbReference>
<dbReference type="CDD" id="cd16439">
    <property type="entry name" value="beta_Kdo_transferase_KpsC_2"/>
    <property type="match status" value="1"/>
</dbReference>
<comment type="caution">
    <text evidence="1">The sequence shown here is derived from an EMBL/GenBank/DDBJ whole genome shotgun (WGS) entry which is preliminary data.</text>
</comment>
<dbReference type="AlphaFoldDB" id="A0A2U0SIR1"/>